<reference evidence="1" key="1">
    <citation type="submission" date="2014-11" db="EMBL/GenBank/DDBJ databases">
        <authorList>
            <person name="Amaro Gonzalez C."/>
        </authorList>
    </citation>
    <scope>NUCLEOTIDE SEQUENCE</scope>
</reference>
<evidence type="ECO:0000313" key="1">
    <source>
        <dbReference type="EMBL" id="JAI04840.1"/>
    </source>
</evidence>
<dbReference type="EMBL" id="GBXM01003738">
    <property type="protein sequence ID" value="JAI04840.1"/>
    <property type="molecule type" value="Transcribed_RNA"/>
</dbReference>
<protein>
    <submittedName>
        <fullName evidence="1">Uncharacterized protein</fullName>
    </submittedName>
</protein>
<organism evidence="1">
    <name type="scientific">Anguilla anguilla</name>
    <name type="common">European freshwater eel</name>
    <name type="synonym">Muraena anguilla</name>
    <dbReference type="NCBI Taxonomy" id="7936"/>
    <lineage>
        <taxon>Eukaryota</taxon>
        <taxon>Metazoa</taxon>
        <taxon>Chordata</taxon>
        <taxon>Craniata</taxon>
        <taxon>Vertebrata</taxon>
        <taxon>Euteleostomi</taxon>
        <taxon>Actinopterygii</taxon>
        <taxon>Neopterygii</taxon>
        <taxon>Teleostei</taxon>
        <taxon>Anguilliformes</taxon>
        <taxon>Anguillidae</taxon>
        <taxon>Anguilla</taxon>
    </lineage>
</organism>
<name>A0A0E9XQE2_ANGAN</name>
<sequence>MTLLIQLDRLLNVMKF</sequence>
<dbReference type="AlphaFoldDB" id="A0A0E9XQE2"/>
<reference evidence="1" key="2">
    <citation type="journal article" date="2015" name="Fish Shellfish Immunol.">
        <title>Early steps in the European eel (Anguilla anguilla)-Vibrio vulnificus interaction in the gills: Role of the RtxA13 toxin.</title>
        <authorList>
            <person name="Callol A."/>
            <person name="Pajuelo D."/>
            <person name="Ebbesson L."/>
            <person name="Teles M."/>
            <person name="MacKenzie S."/>
            <person name="Amaro C."/>
        </authorList>
    </citation>
    <scope>NUCLEOTIDE SEQUENCE</scope>
</reference>
<accession>A0A0E9XQE2</accession>
<proteinExistence type="predicted"/>